<dbReference type="Proteomes" id="UP000298111">
    <property type="component" value="Unassembled WGS sequence"/>
</dbReference>
<dbReference type="AlphaFoldDB" id="A0A8H1LKH0"/>
<sequence>MSFANDWEQLKKDAGQSSTHMQLNQAPDGSFRPGRGGSSPSGDLQVSQKDLAAVGNEAYKIYHRLKKDGSHAHASTDAAKTSLSGDFELAAALGHVNARWESQLQTVLDACAHISNHLDFTRKAHAGDEEWIRVQLSKIAELDKGFDESTRPQPRSGRPSGGGA</sequence>
<feature type="compositionally biased region" description="Polar residues" evidence="1">
    <location>
        <begin position="15"/>
        <end position="27"/>
    </location>
</feature>
<evidence type="ECO:0000256" key="1">
    <source>
        <dbReference type="SAM" id="MobiDB-lite"/>
    </source>
</evidence>
<comment type="caution">
    <text evidence="2">The sequence shown here is derived from an EMBL/GenBank/DDBJ whole genome shotgun (WGS) entry which is preliminary data.</text>
</comment>
<dbReference type="RefSeq" id="WP_135566591.1">
    <property type="nucleotide sequence ID" value="NZ_CP103060.1"/>
</dbReference>
<feature type="region of interest" description="Disordered" evidence="1">
    <location>
        <begin position="1"/>
        <end position="49"/>
    </location>
</feature>
<evidence type="ECO:0000313" key="3">
    <source>
        <dbReference type="Proteomes" id="UP000298111"/>
    </source>
</evidence>
<dbReference type="EMBL" id="RCIY01000002">
    <property type="protein sequence ID" value="TGG89625.1"/>
    <property type="molecule type" value="Genomic_DNA"/>
</dbReference>
<proteinExistence type="predicted"/>
<protein>
    <recommendedName>
        <fullName evidence="4">AG1 protein</fullName>
    </recommendedName>
</protein>
<dbReference type="GeneID" id="75184277"/>
<evidence type="ECO:0000313" key="2">
    <source>
        <dbReference type="EMBL" id="TGG89625.1"/>
    </source>
</evidence>
<feature type="region of interest" description="Disordered" evidence="1">
    <location>
        <begin position="143"/>
        <end position="164"/>
    </location>
</feature>
<name>A0A8H1LKH0_9ACTN</name>
<reference evidence="2 3" key="1">
    <citation type="submission" date="2018-10" db="EMBL/GenBank/DDBJ databases">
        <title>Isolation of pseudouridimycin from Streptomyces albus DSM 40763.</title>
        <authorList>
            <person name="Rosenqvist P."/>
            <person name="Metsae-Ketelae M."/>
            <person name="Virta P."/>
        </authorList>
    </citation>
    <scope>NUCLEOTIDE SEQUENCE [LARGE SCALE GENOMIC DNA]</scope>
    <source>
        <strain evidence="2 3">DSM 40763</strain>
    </source>
</reference>
<gene>
    <name evidence="2" type="ORF">D8771_01635</name>
</gene>
<evidence type="ECO:0008006" key="4">
    <source>
        <dbReference type="Google" id="ProtNLM"/>
    </source>
</evidence>
<accession>A0A8H1LKH0</accession>
<organism evidence="2 3">
    <name type="scientific">Streptomyces albus</name>
    <dbReference type="NCBI Taxonomy" id="1888"/>
    <lineage>
        <taxon>Bacteria</taxon>
        <taxon>Bacillati</taxon>
        <taxon>Actinomycetota</taxon>
        <taxon>Actinomycetes</taxon>
        <taxon>Kitasatosporales</taxon>
        <taxon>Streptomycetaceae</taxon>
        <taxon>Streptomyces</taxon>
    </lineage>
</organism>